<keyword evidence="3 7" id="KW-0963">Cytoplasm</keyword>
<organism evidence="9 10">
    <name type="scientific">Lachnellula occidentalis</name>
    <dbReference type="NCBI Taxonomy" id="215460"/>
    <lineage>
        <taxon>Eukaryota</taxon>
        <taxon>Fungi</taxon>
        <taxon>Dikarya</taxon>
        <taxon>Ascomycota</taxon>
        <taxon>Pezizomycotina</taxon>
        <taxon>Leotiomycetes</taxon>
        <taxon>Helotiales</taxon>
        <taxon>Lachnaceae</taxon>
        <taxon>Lachnellula</taxon>
    </lineage>
</organism>
<gene>
    <name evidence="9" type="primary">srp14</name>
    <name evidence="9" type="ORF">LOCC1_G000660</name>
</gene>
<evidence type="ECO:0000256" key="5">
    <source>
        <dbReference type="ARBA" id="ARBA00023135"/>
    </source>
</evidence>
<dbReference type="EMBL" id="QGMI01000019">
    <property type="protein sequence ID" value="TVY49200.1"/>
    <property type="molecule type" value="Genomic_DNA"/>
</dbReference>
<evidence type="ECO:0000256" key="3">
    <source>
        <dbReference type="ARBA" id="ARBA00022490"/>
    </source>
</evidence>
<comment type="function">
    <text evidence="7">Component of the signal recognition particle (SRP) complex, a ribonucleoprotein complex that mediates the cotranslational targeting of secretory and membrane proteins to the endoplasmic reticulum (ER).</text>
</comment>
<feature type="compositionally biased region" description="Basic residues" evidence="8">
    <location>
        <begin position="120"/>
        <end position="140"/>
    </location>
</feature>
<keyword evidence="5 7" id="KW-0733">Signal recognition particle</keyword>
<evidence type="ECO:0000313" key="9">
    <source>
        <dbReference type="EMBL" id="TVY49200.1"/>
    </source>
</evidence>
<dbReference type="Proteomes" id="UP000443090">
    <property type="component" value="Unassembled WGS sequence"/>
</dbReference>
<comment type="subcellular location">
    <subcellularLocation>
        <location evidence="1 7">Cytoplasm</location>
    </subcellularLocation>
</comment>
<dbReference type="SUPFAM" id="SSF54762">
    <property type="entry name" value="Signal recognition particle alu RNA binding heterodimer, SRP9/14"/>
    <property type="match status" value="1"/>
</dbReference>
<dbReference type="InterPro" id="IPR003210">
    <property type="entry name" value="Signal_recog_particle_SRP14"/>
</dbReference>
<dbReference type="GO" id="GO:0006614">
    <property type="term" value="P:SRP-dependent cotranslational protein targeting to membrane"/>
    <property type="evidence" value="ECO:0007669"/>
    <property type="project" value="UniProtKB-UniRule"/>
</dbReference>
<reference evidence="9 10" key="1">
    <citation type="submission" date="2018-05" db="EMBL/GenBank/DDBJ databases">
        <title>Genome sequencing and assembly of the regulated plant pathogen Lachnellula willkommii and related sister species for the development of diagnostic species identification markers.</title>
        <authorList>
            <person name="Giroux E."/>
            <person name="Bilodeau G."/>
        </authorList>
    </citation>
    <scope>NUCLEOTIDE SEQUENCE [LARGE SCALE GENOMIC DNA]</scope>
    <source>
        <strain evidence="9 10">CBS 160.35</strain>
    </source>
</reference>
<dbReference type="InterPro" id="IPR009018">
    <property type="entry name" value="Signal_recog_particle_SRP9/14"/>
</dbReference>
<dbReference type="GO" id="GO:0005786">
    <property type="term" value="C:signal recognition particle, endoplasmic reticulum targeting"/>
    <property type="evidence" value="ECO:0007669"/>
    <property type="project" value="UniProtKB-UniRule"/>
</dbReference>
<keyword evidence="4 7" id="KW-0694">RNA-binding</keyword>
<sequence length="155" mass="17265">MSKGHLSNDDFFQKLSQLFESSTHGSIYLSQKCSMSHRPLYQTMMVYGEDVVTETPDSTPNQPFPDLHPSQPLPLIIRASNGKSKEKRDKKIKLSTIVEADALEGFFAKYAEVCKTRMSGLKKRDRSKQKEKLKAKKRKQGGGGAASGAVEVKKS</sequence>
<dbReference type="Gene3D" id="3.30.720.10">
    <property type="entry name" value="Signal recognition particle alu RNA binding heterodimer, srp9/1"/>
    <property type="match status" value="1"/>
</dbReference>
<evidence type="ECO:0000256" key="7">
    <source>
        <dbReference type="RuleBase" id="RU368100"/>
    </source>
</evidence>
<evidence type="ECO:0000256" key="2">
    <source>
        <dbReference type="ARBA" id="ARBA00010349"/>
    </source>
</evidence>
<dbReference type="GO" id="GO:0008312">
    <property type="term" value="F:7S RNA binding"/>
    <property type="evidence" value="ECO:0007669"/>
    <property type="project" value="UniProtKB-UniRule"/>
</dbReference>
<keyword evidence="6 7" id="KW-0687">Ribonucleoprotein</keyword>
<evidence type="ECO:0000256" key="1">
    <source>
        <dbReference type="ARBA" id="ARBA00004496"/>
    </source>
</evidence>
<comment type="subunit">
    <text evidence="7">Component of a fungal signal recognition particle (SRP) complex that consists of a 7SL RNA molecule (scR1) and at least six protein subunits: SRP72, SRP68, SRP54, SEC65, SRP21 and SRP14.</text>
</comment>
<comment type="caution">
    <text evidence="9">The sequence shown here is derived from an EMBL/GenBank/DDBJ whole genome shotgun (WGS) entry which is preliminary data.</text>
</comment>
<evidence type="ECO:0000256" key="4">
    <source>
        <dbReference type="ARBA" id="ARBA00022884"/>
    </source>
</evidence>
<comment type="similarity">
    <text evidence="2 7">Belongs to the SRP14 family.</text>
</comment>
<evidence type="ECO:0000256" key="8">
    <source>
        <dbReference type="SAM" id="MobiDB-lite"/>
    </source>
</evidence>
<dbReference type="AlphaFoldDB" id="A0A8H8S8L7"/>
<feature type="region of interest" description="Disordered" evidence="8">
    <location>
        <begin position="118"/>
        <end position="155"/>
    </location>
</feature>
<dbReference type="GO" id="GO:0030942">
    <property type="term" value="F:endoplasmic reticulum signal peptide binding"/>
    <property type="evidence" value="ECO:0007669"/>
    <property type="project" value="UniProtKB-UniRule"/>
</dbReference>
<dbReference type="Pfam" id="PF02290">
    <property type="entry name" value="SRP14"/>
    <property type="match status" value="1"/>
</dbReference>
<evidence type="ECO:0000313" key="10">
    <source>
        <dbReference type="Proteomes" id="UP000443090"/>
    </source>
</evidence>
<feature type="region of interest" description="Disordered" evidence="8">
    <location>
        <begin position="53"/>
        <end position="90"/>
    </location>
</feature>
<proteinExistence type="inferred from homology"/>
<dbReference type="PANTHER" id="PTHR12013">
    <property type="entry name" value="SIGNAL RECOGNITION PARTICLE 14 KD PROTEIN"/>
    <property type="match status" value="1"/>
</dbReference>
<keyword evidence="10" id="KW-1185">Reference proteome</keyword>
<dbReference type="OrthoDB" id="19209at2759"/>
<accession>A0A8H8S8L7</accession>
<name>A0A8H8S8L7_9HELO</name>
<protein>
    <recommendedName>
        <fullName evidence="7">Signal recognition particle subunit SRP14</fullName>
    </recommendedName>
    <alternativeName>
        <fullName evidence="7">Signal recognition particle 14 kDa protein</fullName>
    </alternativeName>
</protein>
<evidence type="ECO:0000256" key="6">
    <source>
        <dbReference type="ARBA" id="ARBA00023274"/>
    </source>
</evidence>